<proteinExistence type="inferred from homology"/>
<dbReference type="Proteomes" id="UP000664495">
    <property type="component" value="Unassembled WGS sequence"/>
</dbReference>
<dbReference type="Gene3D" id="1.10.10.630">
    <property type="entry name" value="DnaD domain-like"/>
    <property type="match status" value="1"/>
</dbReference>
<sequence length="166" mass="19382">MNEQVNDLTNTERQLIEQAKTISPANFLESIKRQKGSFATKAEIDLVTKYLDKGISKEVINMALSYILVIQNNSIVQKKYIEVLLNNWIQSGLTSAEMVMSHVKVQQKEIKKTKKGKRHEFNTEKIEFNSKEDMEVALKRQLEILKERGFIESYSFEKDYTIKLKY</sequence>
<dbReference type="InterPro" id="IPR006343">
    <property type="entry name" value="DnaB/C_C"/>
</dbReference>
<evidence type="ECO:0000259" key="2">
    <source>
        <dbReference type="Pfam" id="PF07261"/>
    </source>
</evidence>
<dbReference type="Pfam" id="PF07261">
    <property type="entry name" value="DnaB_2"/>
    <property type="match status" value="1"/>
</dbReference>
<evidence type="ECO:0000313" key="3">
    <source>
        <dbReference type="EMBL" id="MBO0451127.1"/>
    </source>
</evidence>
<evidence type="ECO:0000313" key="4">
    <source>
        <dbReference type="Proteomes" id="UP000664495"/>
    </source>
</evidence>
<organism evidence="3 4">
    <name type="scientific">Candidatus Enterococcus murrayae</name>
    <dbReference type="NCBI Taxonomy" id="2815321"/>
    <lineage>
        <taxon>Bacteria</taxon>
        <taxon>Bacillati</taxon>
        <taxon>Bacillota</taxon>
        <taxon>Bacilli</taxon>
        <taxon>Lactobacillales</taxon>
        <taxon>Enterococcaceae</taxon>
        <taxon>Enterococcus</taxon>
    </lineage>
</organism>
<comment type="caution">
    <text evidence="3">The sequence shown here is derived from an EMBL/GenBank/DDBJ whole genome shotgun (WGS) entry which is preliminary data.</text>
</comment>
<feature type="domain" description="DnaB/C C-terminal" evidence="2">
    <location>
        <begin position="29"/>
        <end position="102"/>
    </location>
</feature>
<protein>
    <submittedName>
        <fullName evidence="3">DnaD domain protein</fullName>
    </submittedName>
</protein>
<accession>A0ABS3HDQ7</accession>
<gene>
    <name evidence="3" type="ORF">JZO85_02530</name>
</gene>
<dbReference type="EMBL" id="JAFLVR010000005">
    <property type="protein sequence ID" value="MBO0451127.1"/>
    <property type="molecule type" value="Genomic_DNA"/>
</dbReference>
<dbReference type="InterPro" id="IPR034829">
    <property type="entry name" value="DnaD-like_sf"/>
</dbReference>
<name>A0ABS3HDQ7_9ENTE</name>
<evidence type="ECO:0000256" key="1">
    <source>
        <dbReference type="ARBA" id="ARBA00093462"/>
    </source>
</evidence>
<keyword evidence="4" id="KW-1185">Reference proteome</keyword>
<comment type="similarity">
    <text evidence="1">Belongs to the DnaB/DnaD family.</text>
</comment>
<reference evidence="3 4" key="1">
    <citation type="submission" date="2021-03" db="EMBL/GenBank/DDBJ databases">
        <title>Enterococcal diversity collection.</title>
        <authorList>
            <person name="Gilmore M.S."/>
            <person name="Schwartzman J."/>
            <person name="Van Tyne D."/>
            <person name="Martin M."/>
            <person name="Earl A.M."/>
            <person name="Manson A.L."/>
            <person name="Straub T."/>
            <person name="Salamzade R."/>
            <person name="Saavedra J."/>
            <person name="Lebreton F."/>
            <person name="Prichula J."/>
            <person name="Schaufler K."/>
            <person name="Gaca A."/>
            <person name="Sgardioli B."/>
            <person name="Wagenaar J."/>
            <person name="Strong T."/>
        </authorList>
    </citation>
    <scope>NUCLEOTIDE SEQUENCE [LARGE SCALE GENOMIC DNA]</scope>
    <source>
        <strain evidence="3 4">MJM16</strain>
    </source>
</reference>
<dbReference type="RefSeq" id="WP_207106934.1">
    <property type="nucleotide sequence ID" value="NZ_JAFLVR010000005.1"/>
</dbReference>